<reference evidence="2" key="1">
    <citation type="submission" date="2021-04" db="EMBL/GenBank/DDBJ databases">
        <title>Taxonomic assessment of Weissella genus.</title>
        <authorList>
            <person name="Fanelli F."/>
            <person name="Chieffi D."/>
            <person name="Dell'Aquila A."/>
            <person name="Gyu-Sung C."/>
            <person name="Franz C.M.A.P."/>
            <person name="Fusco V."/>
        </authorList>
    </citation>
    <scope>NUCLEOTIDE SEQUENCE</scope>
    <source>
        <strain evidence="2">LMG 25373</strain>
    </source>
</reference>
<evidence type="ECO:0000256" key="1">
    <source>
        <dbReference type="SAM" id="Phobius"/>
    </source>
</evidence>
<keyword evidence="1" id="KW-1133">Transmembrane helix</keyword>
<name>A0ABT0VFK5_9LACO</name>
<evidence type="ECO:0008006" key="4">
    <source>
        <dbReference type="Google" id="ProtNLM"/>
    </source>
</evidence>
<feature type="transmembrane region" description="Helical" evidence="1">
    <location>
        <begin position="304"/>
        <end position="325"/>
    </location>
</feature>
<feature type="transmembrane region" description="Helical" evidence="1">
    <location>
        <begin position="150"/>
        <end position="172"/>
    </location>
</feature>
<sequence>MQLLSILWQRYRSILLILVVLVCGLSILEASSSIDEWNNANTFMKSQKFKQSYAKDATKYTLENKKKQPTYQQFIKQRSQFWFSNKHDVNQVGYLNENTTRSEPADTLQISIGLSLFAVFFLLMSDITRHFNAFLLGSKNTRLNIIFGKYIMLGLLPILTVIVSEGLYYALINLFIPDQYLNWSLGLNLGEVLIELIVFLLLLALIFITSTIIGAPIWSFVLLLGLLVSLVSTTPLALTNIYNAITMSHLEKIKPDDLFSGPLSLIVIISIIMVLLIVEVHLFKNFSGEHDGQFVMQAKLRWPLWWTTLCYTSFSIGFGAIPSVVSNGMANEIMQMASWFSLIVIINLVMYILIFRPKSLKHPIKSIQ</sequence>
<dbReference type="RefSeq" id="WP_205143016.1">
    <property type="nucleotide sequence ID" value="NZ_JAFBDN010000002.1"/>
</dbReference>
<feature type="transmembrane region" description="Helical" evidence="1">
    <location>
        <begin position="108"/>
        <end position="129"/>
    </location>
</feature>
<gene>
    <name evidence="2" type="ORF">KAK10_01315</name>
</gene>
<proteinExistence type="predicted"/>
<feature type="transmembrane region" description="Helical" evidence="1">
    <location>
        <begin position="262"/>
        <end position="283"/>
    </location>
</feature>
<accession>A0ABT0VFK5</accession>
<keyword evidence="1" id="KW-0812">Transmembrane</keyword>
<organism evidence="2 3">
    <name type="scientific">Periweissella beninensis</name>
    <dbReference type="NCBI Taxonomy" id="504936"/>
    <lineage>
        <taxon>Bacteria</taxon>
        <taxon>Bacillati</taxon>
        <taxon>Bacillota</taxon>
        <taxon>Bacilli</taxon>
        <taxon>Lactobacillales</taxon>
        <taxon>Lactobacillaceae</taxon>
        <taxon>Periweissella</taxon>
    </lineage>
</organism>
<evidence type="ECO:0000313" key="2">
    <source>
        <dbReference type="EMBL" id="MCM2436575.1"/>
    </source>
</evidence>
<dbReference type="EMBL" id="JAGMVS010000037">
    <property type="protein sequence ID" value="MCM2436575.1"/>
    <property type="molecule type" value="Genomic_DNA"/>
</dbReference>
<feature type="transmembrane region" description="Helical" evidence="1">
    <location>
        <begin position="337"/>
        <end position="355"/>
    </location>
</feature>
<keyword evidence="3" id="KW-1185">Reference proteome</keyword>
<keyword evidence="1" id="KW-0472">Membrane</keyword>
<protein>
    <recommendedName>
        <fullName evidence="4">ABC transporter permease</fullName>
    </recommendedName>
</protein>
<evidence type="ECO:0000313" key="3">
    <source>
        <dbReference type="Proteomes" id="UP001057481"/>
    </source>
</evidence>
<dbReference type="Proteomes" id="UP001057481">
    <property type="component" value="Unassembled WGS sequence"/>
</dbReference>
<feature type="transmembrane region" description="Helical" evidence="1">
    <location>
        <begin position="220"/>
        <end position="242"/>
    </location>
</feature>
<comment type="caution">
    <text evidence="2">The sequence shown here is derived from an EMBL/GenBank/DDBJ whole genome shotgun (WGS) entry which is preliminary data.</text>
</comment>
<feature type="transmembrane region" description="Helical" evidence="1">
    <location>
        <begin position="192"/>
        <end position="213"/>
    </location>
</feature>